<comment type="subcellular location">
    <subcellularLocation>
        <location evidence="2">Carboxysome</location>
    </subcellularLocation>
</comment>
<evidence type="ECO:0000313" key="5">
    <source>
        <dbReference type="EMBL" id="MBH8553246.1"/>
    </source>
</evidence>
<gene>
    <name evidence="5" type="ORF">I8751_12860</name>
</gene>
<dbReference type="InterPro" id="IPR044870">
    <property type="entry name" value="BMC_CP"/>
</dbReference>
<comment type="caution">
    <text evidence="5">The sequence shown here is derived from an EMBL/GenBank/DDBJ whole genome shotgun (WGS) entry which is preliminary data.</text>
</comment>
<dbReference type="GO" id="GO:0031470">
    <property type="term" value="C:carboxysome"/>
    <property type="evidence" value="ECO:0007669"/>
    <property type="project" value="UniProtKB-SubCell"/>
</dbReference>
<dbReference type="Proteomes" id="UP000599391">
    <property type="component" value="Unassembled WGS sequence"/>
</dbReference>
<dbReference type="PROSITE" id="PS51931">
    <property type="entry name" value="BMC_CP"/>
    <property type="match status" value="2"/>
</dbReference>
<dbReference type="InterPro" id="IPR037233">
    <property type="entry name" value="CcmK-like_sf"/>
</dbReference>
<dbReference type="RefSeq" id="WP_214439535.1">
    <property type="nucleotide sequence ID" value="NZ_JAECZB010000027.1"/>
</dbReference>
<evidence type="ECO:0000259" key="4">
    <source>
        <dbReference type="PROSITE" id="PS51931"/>
    </source>
</evidence>
<dbReference type="AlphaFoldDB" id="A0A8J7HDN7"/>
<name>A0A8J7HDN7_9CYAN</name>
<keyword evidence="6" id="KW-1185">Reference proteome</keyword>
<accession>A0A8J7HDN7</accession>
<proteinExistence type="predicted"/>
<dbReference type="CDD" id="cd07051">
    <property type="entry name" value="BMC_like_1_repeat1"/>
    <property type="match status" value="1"/>
</dbReference>
<dbReference type="Gene3D" id="3.30.70.1710">
    <property type="match status" value="2"/>
</dbReference>
<feature type="domain" description="BMC circularly permuted" evidence="4">
    <location>
        <begin position="107"/>
        <end position="207"/>
    </location>
</feature>
<keyword evidence="3" id="KW-1283">Bacterial microcompartment</keyword>
<evidence type="ECO:0000256" key="2">
    <source>
        <dbReference type="ARBA" id="ARBA00023587"/>
    </source>
</evidence>
<protein>
    <recommendedName>
        <fullName evidence="4">BMC circularly permuted domain-containing protein</fullName>
    </recommendedName>
</protein>
<evidence type="ECO:0000313" key="6">
    <source>
        <dbReference type="Proteomes" id="UP000599391"/>
    </source>
</evidence>
<dbReference type="InterPro" id="IPR000249">
    <property type="entry name" value="BMC_dom"/>
</dbReference>
<dbReference type="GO" id="GO:0015977">
    <property type="term" value="P:carbon fixation"/>
    <property type="evidence" value="ECO:0007669"/>
    <property type="project" value="UniProtKB-KW"/>
</dbReference>
<dbReference type="EMBL" id="JAECZB010000027">
    <property type="protein sequence ID" value="MBH8553246.1"/>
    <property type="molecule type" value="Genomic_DNA"/>
</dbReference>
<reference evidence="5 6" key="1">
    <citation type="journal article" date="2021" name="Int. J. Syst. Evol. Microbiol.">
        <title>Amazonocrinis nigriterrae gen. nov., sp. nov., Atlanticothrix silvestris gen. nov., sp. nov. and Dendronalium phyllosphericum gen. nov., sp. nov., nostocacean cyanobacteria from Brazilian environments.</title>
        <authorList>
            <person name="Alvarenga D.O."/>
            <person name="Andreote A.P.D."/>
            <person name="Branco L.H.Z."/>
            <person name="Delbaje E."/>
            <person name="Cruz R.B."/>
            <person name="Varani A.M."/>
            <person name="Fiore M.F."/>
        </authorList>
    </citation>
    <scope>NUCLEOTIDE SEQUENCE [LARGE SCALE GENOMIC DNA]</scope>
    <source>
        <strain evidence="5 6">CENA357</strain>
    </source>
</reference>
<evidence type="ECO:0000256" key="1">
    <source>
        <dbReference type="ARBA" id="ARBA00023300"/>
    </source>
</evidence>
<organism evidence="5 6">
    <name type="scientific">Atlanticothrix silvestris CENA357</name>
    <dbReference type="NCBI Taxonomy" id="1725252"/>
    <lineage>
        <taxon>Bacteria</taxon>
        <taxon>Bacillati</taxon>
        <taxon>Cyanobacteriota</taxon>
        <taxon>Cyanophyceae</taxon>
        <taxon>Nostocales</taxon>
        <taxon>Nodulariaceae</taxon>
        <taxon>Atlanticothrix</taxon>
        <taxon>Atlanticothrix silvestris</taxon>
    </lineage>
</organism>
<sequence>MGIELRSFVFLDNLQPQHAAYMGTVAQGFLPLPGDTSLWIEISPGIEINRITDVALKAASVRPGVQVVERLYGLLEVHSSSQGETRSAGQAILASLGVRKDECLKPRVVSSQIIRNIDAYQTQLINRTRRGQLLLAGQTLYVLEVEPAAYAALAANEAEKAALINILEVQAVGSFGRLYLGGQERDILAGAAGALAAIESVAGRVNPQIGRQE</sequence>
<evidence type="ECO:0000256" key="3">
    <source>
        <dbReference type="ARBA" id="ARBA00024446"/>
    </source>
</evidence>
<feature type="domain" description="BMC circularly permuted" evidence="4">
    <location>
        <begin position="4"/>
        <end position="106"/>
    </location>
</feature>
<dbReference type="SMART" id="SM00877">
    <property type="entry name" value="BMC"/>
    <property type="match status" value="1"/>
</dbReference>
<keyword evidence="1" id="KW-0120">Carbon dioxide fixation</keyword>